<dbReference type="Proteomes" id="UP000759537">
    <property type="component" value="Unassembled WGS sequence"/>
</dbReference>
<feature type="transmembrane region" description="Helical" evidence="6">
    <location>
        <begin position="113"/>
        <end position="133"/>
    </location>
</feature>
<reference evidence="8" key="1">
    <citation type="submission" date="2019-10" db="EMBL/GenBank/DDBJ databases">
        <authorList>
            <consortium name="DOE Joint Genome Institute"/>
            <person name="Kuo A."/>
            <person name="Miyauchi S."/>
            <person name="Kiss E."/>
            <person name="Drula E."/>
            <person name="Kohler A."/>
            <person name="Sanchez-Garcia M."/>
            <person name="Andreopoulos B."/>
            <person name="Barry K.W."/>
            <person name="Bonito G."/>
            <person name="Buee M."/>
            <person name="Carver A."/>
            <person name="Chen C."/>
            <person name="Cichocki N."/>
            <person name="Clum A."/>
            <person name="Culley D."/>
            <person name="Crous P.W."/>
            <person name="Fauchery L."/>
            <person name="Girlanda M."/>
            <person name="Hayes R."/>
            <person name="Keri Z."/>
            <person name="LaButti K."/>
            <person name="Lipzen A."/>
            <person name="Lombard V."/>
            <person name="Magnuson J."/>
            <person name="Maillard F."/>
            <person name="Morin E."/>
            <person name="Murat C."/>
            <person name="Nolan M."/>
            <person name="Ohm R."/>
            <person name="Pangilinan J."/>
            <person name="Pereira M."/>
            <person name="Perotto S."/>
            <person name="Peter M."/>
            <person name="Riley R."/>
            <person name="Sitrit Y."/>
            <person name="Stielow B."/>
            <person name="Szollosi G."/>
            <person name="Zifcakova L."/>
            <person name="Stursova M."/>
            <person name="Spatafora J.W."/>
            <person name="Tedersoo L."/>
            <person name="Vaario L.-M."/>
            <person name="Yamada A."/>
            <person name="Yan M."/>
            <person name="Wang P."/>
            <person name="Xu J."/>
            <person name="Bruns T."/>
            <person name="Baldrian P."/>
            <person name="Vilgalys R."/>
            <person name="Henrissat B."/>
            <person name="Grigoriev I.V."/>
            <person name="Hibbett D."/>
            <person name="Nagy L.G."/>
            <person name="Martin F.M."/>
        </authorList>
    </citation>
    <scope>NUCLEOTIDE SEQUENCE</scope>
    <source>
        <strain evidence="8">Prilba</strain>
    </source>
</reference>
<feature type="region of interest" description="Disordered" evidence="5">
    <location>
        <begin position="242"/>
        <end position="271"/>
    </location>
</feature>
<sequence length="320" mass="35608">MSFQHASVTKGIMMAVAVSSVIVAIFDVKYNFHLQLVPHISRDHQYWRLLLHHAAFSSSSELFLWEIILYNVGIDIERQFGGVKYASFLVVSTLLVTVLELLSLLVLHHFGSSFNVIPSGPIGLAFSVVYQYISLVPDTYRFRVFGVGFSNKSFPYALALQLAFSQPWSSTLAAALGISSGALYRSDIASLKGYRLPPWFVRLTSRYMHSLVGETRAVRRTTRALPATEVSETTRLEDEVITTAHTSRTEPSTRSTTNGPRGATDQPGPSVMREWVNELTGRVDRASTGIRVPTDAEISQLTSIFPDLQREVIVAALQRR</sequence>
<keyword evidence="2 6" id="KW-0812">Transmembrane</keyword>
<evidence type="ECO:0000256" key="6">
    <source>
        <dbReference type="SAM" id="Phobius"/>
    </source>
</evidence>
<keyword evidence="3 6" id="KW-1133">Transmembrane helix</keyword>
<dbReference type="InterPro" id="IPR035952">
    <property type="entry name" value="Rhomboid-like_sf"/>
</dbReference>
<dbReference type="AlphaFoldDB" id="A0A9P5N2A3"/>
<dbReference type="InterPro" id="IPR003892">
    <property type="entry name" value="CUE"/>
</dbReference>
<dbReference type="EMBL" id="WHVB01000003">
    <property type="protein sequence ID" value="KAF8484658.1"/>
    <property type="molecule type" value="Genomic_DNA"/>
</dbReference>
<evidence type="ECO:0000256" key="4">
    <source>
        <dbReference type="ARBA" id="ARBA00023136"/>
    </source>
</evidence>
<feature type="transmembrane region" description="Helical" evidence="6">
    <location>
        <begin position="85"/>
        <end position="107"/>
    </location>
</feature>
<dbReference type="GO" id="GO:0004252">
    <property type="term" value="F:serine-type endopeptidase activity"/>
    <property type="evidence" value="ECO:0007669"/>
    <property type="project" value="TreeGrafter"/>
</dbReference>
<evidence type="ECO:0000256" key="2">
    <source>
        <dbReference type="ARBA" id="ARBA00022692"/>
    </source>
</evidence>
<name>A0A9P5N2A3_9AGAM</name>
<accession>A0A9P5N2A3</accession>
<dbReference type="GO" id="GO:0043130">
    <property type="term" value="F:ubiquitin binding"/>
    <property type="evidence" value="ECO:0007669"/>
    <property type="project" value="InterPro"/>
</dbReference>
<keyword evidence="9" id="KW-1185">Reference proteome</keyword>
<evidence type="ECO:0000259" key="7">
    <source>
        <dbReference type="Pfam" id="PF02845"/>
    </source>
</evidence>
<dbReference type="SUPFAM" id="SSF144091">
    <property type="entry name" value="Rhomboid-like"/>
    <property type="match status" value="1"/>
</dbReference>
<dbReference type="Gene3D" id="1.20.1540.10">
    <property type="entry name" value="Rhomboid-like"/>
    <property type="match status" value="1"/>
</dbReference>
<keyword evidence="4 6" id="KW-0472">Membrane</keyword>
<dbReference type="CDD" id="cd14279">
    <property type="entry name" value="CUE"/>
    <property type="match status" value="1"/>
</dbReference>
<dbReference type="PANTHER" id="PTHR43066">
    <property type="entry name" value="RHOMBOID-RELATED PROTEIN"/>
    <property type="match status" value="1"/>
</dbReference>
<dbReference type="PANTHER" id="PTHR43066:SF21">
    <property type="entry name" value="UBIQUITIN-ASSOCIATED DOMAIN-CONTAINING PROTEIN 2"/>
    <property type="match status" value="1"/>
</dbReference>
<dbReference type="Pfam" id="PF02845">
    <property type="entry name" value="CUE"/>
    <property type="match status" value="1"/>
</dbReference>
<comment type="caution">
    <text evidence="8">The sequence shown here is derived from an EMBL/GenBank/DDBJ whole genome shotgun (WGS) entry which is preliminary data.</text>
</comment>
<feature type="domain" description="CUE" evidence="7">
    <location>
        <begin position="295"/>
        <end position="319"/>
    </location>
</feature>
<gene>
    <name evidence="8" type="ORF">DFH94DRAFT_623369</name>
</gene>
<dbReference type="GO" id="GO:0016020">
    <property type="term" value="C:membrane"/>
    <property type="evidence" value="ECO:0007669"/>
    <property type="project" value="UniProtKB-SubCell"/>
</dbReference>
<organism evidence="8 9">
    <name type="scientific">Russula ochroleuca</name>
    <dbReference type="NCBI Taxonomy" id="152965"/>
    <lineage>
        <taxon>Eukaryota</taxon>
        <taxon>Fungi</taxon>
        <taxon>Dikarya</taxon>
        <taxon>Basidiomycota</taxon>
        <taxon>Agaricomycotina</taxon>
        <taxon>Agaricomycetes</taxon>
        <taxon>Russulales</taxon>
        <taxon>Russulaceae</taxon>
        <taxon>Russula</taxon>
    </lineage>
</organism>
<proteinExistence type="predicted"/>
<dbReference type="OrthoDB" id="272778at2759"/>
<protein>
    <recommendedName>
        <fullName evidence="7">CUE domain-containing protein</fullName>
    </recommendedName>
</protein>
<evidence type="ECO:0000256" key="1">
    <source>
        <dbReference type="ARBA" id="ARBA00004141"/>
    </source>
</evidence>
<evidence type="ECO:0000313" key="9">
    <source>
        <dbReference type="Proteomes" id="UP000759537"/>
    </source>
</evidence>
<reference evidence="8" key="2">
    <citation type="journal article" date="2020" name="Nat. Commun.">
        <title>Large-scale genome sequencing of mycorrhizal fungi provides insights into the early evolution of symbiotic traits.</title>
        <authorList>
            <person name="Miyauchi S."/>
            <person name="Kiss E."/>
            <person name="Kuo A."/>
            <person name="Drula E."/>
            <person name="Kohler A."/>
            <person name="Sanchez-Garcia M."/>
            <person name="Morin E."/>
            <person name="Andreopoulos B."/>
            <person name="Barry K.W."/>
            <person name="Bonito G."/>
            <person name="Buee M."/>
            <person name="Carver A."/>
            <person name="Chen C."/>
            <person name="Cichocki N."/>
            <person name="Clum A."/>
            <person name="Culley D."/>
            <person name="Crous P.W."/>
            <person name="Fauchery L."/>
            <person name="Girlanda M."/>
            <person name="Hayes R.D."/>
            <person name="Keri Z."/>
            <person name="LaButti K."/>
            <person name="Lipzen A."/>
            <person name="Lombard V."/>
            <person name="Magnuson J."/>
            <person name="Maillard F."/>
            <person name="Murat C."/>
            <person name="Nolan M."/>
            <person name="Ohm R.A."/>
            <person name="Pangilinan J."/>
            <person name="Pereira M.F."/>
            <person name="Perotto S."/>
            <person name="Peter M."/>
            <person name="Pfister S."/>
            <person name="Riley R."/>
            <person name="Sitrit Y."/>
            <person name="Stielow J.B."/>
            <person name="Szollosi G."/>
            <person name="Zifcakova L."/>
            <person name="Stursova M."/>
            <person name="Spatafora J.W."/>
            <person name="Tedersoo L."/>
            <person name="Vaario L.M."/>
            <person name="Yamada A."/>
            <person name="Yan M."/>
            <person name="Wang P."/>
            <person name="Xu J."/>
            <person name="Bruns T."/>
            <person name="Baldrian P."/>
            <person name="Vilgalys R."/>
            <person name="Dunand C."/>
            <person name="Henrissat B."/>
            <person name="Grigoriev I.V."/>
            <person name="Hibbett D."/>
            <person name="Nagy L.G."/>
            <person name="Martin F.M."/>
        </authorList>
    </citation>
    <scope>NUCLEOTIDE SEQUENCE</scope>
    <source>
        <strain evidence="8">Prilba</strain>
    </source>
</reference>
<evidence type="ECO:0000313" key="8">
    <source>
        <dbReference type="EMBL" id="KAF8484658.1"/>
    </source>
</evidence>
<evidence type="ECO:0000256" key="5">
    <source>
        <dbReference type="SAM" id="MobiDB-lite"/>
    </source>
</evidence>
<comment type="subcellular location">
    <subcellularLocation>
        <location evidence="1">Membrane</location>
        <topology evidence="1">Multi-pass membrane protein</topology>
    </subcellularLocation>
</comment>
<feature type="transmembrane region" description="Helical" evidence="6">
    <location>
        <begin position="12"/>
        <end position="30"/>
    </location>
</feature>
<evidence type="ECO:0000256" key="3">
    <source>
        <dbReference type="ARBA" id="ARBA00022989"/>
    </source>
</evidence>